<dbReference type="AlphaFoldDB" id="A0A1H6DW06"/>
<dbReference type="InterPro" id="IPR000304">
    <property type="entry name" value="Pyrroline-COOH_reductase"/>
</dbReference>
<feature type="domain" description="Pyrroline-5-carboxylate reductase dimerisation" evidence="8">
    <location>
        <begin position="159"/>
        <end position="265"/>
    </location>
</feature>
<evidence type="ECO:0000259" key="7">
    <source>
        <dbReference type="Pfam" id="PF03807"/>
    </source>
</evidence>
<evidence type="ECO:0000256" key="6">
    <source>
        <dbReference type="PIRSR" id="PIRSR000193-1"/>
    </source>
</evidence>
<evidence type="ECO:0000313" key="10">
    <source>
        <dbReference type="Proteomes" id="UP000236745"/>
    </source>
</evidence>
<dbReference type="HAMAP" id="MF_01925">
    <property type="entry name" value="P5C_reductase"/>
    <property type="match status" value="1"/>
</dbReference>
<dbReference type="Pfam" id="PF03807">
    <property type="entry name" value="F420_oxidored"/>
    <property type="match status" value="1"/>
</dbReference>
<comment type="function">
    <text evidence="4">Catalyzes the reduction of 1-pyrroline-5-carboxylate (PCA) to L-proline.</text>
</comment>
<dbReference type="EMBL" id="FNVQ01000010">
    <property type="protein sequence ID" value="SEG88913.1"/>
    <property type="molecule type" value="Genomic_DNA"/>
</dbReference>
<comment type="catalytic activity">
    <reaction evidence="4">
        <text>L-proline + NAD(+) = (S)-1-pyrroline-5-carboxylate + NADH + 2 H(+)</text>
        <dbReference type="Rhea" id="RHEA:14105"/>
        <dbReference type="ChEBI" id="CHEBI:15378"/>
        <dbReference type="ChEBI" id="CHEBI:17388"/>
        <dbReference type="ChEBI" id="CHEBI:57540"/>
        <dbReference type="ChEBI" id="CHEBI:57945"/>
        <dbReference type="ChEBI" id="CHEBI:60039"/>
        <dbReference type="EC" id="1.5.1.2"/>
    </reaction>
</comment>
<dbReference type="Pfam" id="PF14748">
    <property type="entry name" value="P5CR_dimer"/>
    <property type="match status" value="1"/>
</dbReference>
<dbReference type="PANTHER" id="PTHR11645:SF0">
    <property type="entry name" value="PYRROLINE-5-CARBOXYLATE REDUCTASE 3"/>
    <property type="match status" value="1"/>
</dbReference>
<comment type="catalytic activity">
    <reaction evidence="4">
        <text>L-proline + NADP(+) = (S)-1-pyrroline-5-carboxylate + NADPH + 2 H(+)</text>
        <dbReference type="Rhea" id="RHEA:14109"/>
        <dbReference type="ChEBI" id="CHEBI:15378"/>
        <dbReference type="ChEBI" id="CHEBI:17388"/>
        <dbReference type="ChEBI" id="CHEBI:57783"/>
        <dbReference type="ChEBI" id="CHEBI:58349"/>
        <dbReference type="ChEBI" id="CHEBI:60039"/>
        <dbReference type="EC" id="1.5.1.2"/>
    </reaction>
</comment>
<dbReference type="OrthoDB" id="9805754at2"/>
<proteinExistence type="inferred from homology"/>
<dbReference type="SUPFAM" id="SSF48179">
    <property type="entry name" value="6-phosphogluconate dehydrogenase C-terminal domain-like"/>
    <property type="match status" value="1"/>
</dbReference>
<dbReference type="UniPathway" id="UPA00098">
    <property type="reaction ID" value="UER00361"/>
</dbReference>
<feature type="domain" description="Pyrroline-5-carboxylate reductase catalytic N-terminal" evidence="7">
    <location>
        <begin position="11"/>
        <end position="96"/>
    </location>
</feature>
<dbReference type="InterPro" id="IPR029036">
    <property type="entry name" value="P5CR_dimer"/>
</dbReference>
<evidence type="ECO:0000256" key="3">
    <source>
        <dbReference type="ARBA" id="ARBA00023002"/>
    </source>
</evidence>
<evidence type="ECO:0000259" key="8">
    <source>
        <dbReference type="Pfam" id="PF14748"/>
    </source>
</evidence>
<keyword evidence="2 4" id="KW-0521">NADP</keyword>
<comment type="subcellular location">
    <subcellularLocation>
        <location evidence="4">Cytoplasm</location>
    </subcellularLocation>
</comment>
<gene>
    <name evidence="4" type="primary">proC</name>
    <name evidence="9" type="ORF">SAMN05444390_11050</name>
</gene>
<keyword evidence="3 4" id="KW-0560">Oxidoreductase</keyword>
<keyword evidence="4" id="KW-0028">Amino-acid biosynthesis</keyword>
<dbReference type="GO" id="GO:0055129">
    <property type="term" value="P:L-proline biosynthetic process"/>
    <property type="evidence" value="ECO:0007669"/>
    <property type="project" value="UniProtKB-UniRule"/>
</dbReference>
<evidence type="ECO:0000256" key="1">
    <source>
        <dbReference type="ARBA" id="ARBA00005525"/>
    </source>
</evidence>
<keyword evidence="4" id="KW-0641">Proline biosynthesis</keyword>
<dbReference type="InterPro" id="IPR036291">
    <property type="entry name" value="NAD(P)-bd_dom_sf"/>
</dbReference>
<organism evidence="9 10">
    <name type="scientific">Marinobacterium lutimaris</name>
    <dbReference type="NCBI Taxonomy" id="568106"/>
    <lineage>
        <taxon>Bacteria</taxon>
        <taxon>Pseudomonadati</taxon>
        <taxon>Pseudomonadota</taxon>
        <taxon>Gammaproteobacteria</taxon>
        <taxon>Oceanospirillales</taxon>
        <taxon>Oceanospirillaceae</taxon>
        <taxon>Marinobacterium</taxon>
    </lineage>
</organism>
<dbReference type="SUPFAM" id="SSF51735">
    <property type="entry name" value="NAD(P)-binding Rossmann-fold domains"/>
    <property type="match status" value="1"/>
</dbReference>
<evidence type="ECO:0000256" key="2">
    <source>
        <dbReference type="ARBA" id="ARBA00022857"/>
    </source>
</evidence>
<dbReference type="FunFam" id="1.10.3730.10:FF:000001">
    <property type="entry name" value="Pyrroline-5-carboxylate reductase"/>
    <property type="match status" value="1"/>
</dbReference>
<feature type="binding site" evidence="6">
    <location>
        <begin position="13"/>
        <end position="18"/>
    </location>
    <ligand>
        <name>NADP(+)</name>
        <dbReference type="ChEBI" id="CHEBI:58349"/>
    </ligand>
</feature>
<dbReference type="Gene3D" id="3.40.50.720">
    <property type="entry name" value="NAD(P)-binding Rossmann-like Domain"/>
    <property type="match status" value="1"/>
</dbReference>
<evidence type="ECO:0000256" key="4">
    <source>
        <dbReference type="HAMAP-Rule" id="MF_01925"/>
    </source>
</evidence>
<sequence length="268" mass="28232">MITDINKRGLVLIGCGRMGGALLKGWIASGVKRSSIQVVDLLASEELKDMGIKVGGEVPSDPACVILAVKPQSLANAANTLPTFGSDTTVVSVIAGKTIESLEVFFPNNPIIRTMPNTPAMIQQGVTAIVGNKKADGRHIELARQIMMAVGHVVELENESQIDAVTALSGSGPAYVFHMIEAMTVAGEHEGLPPEIALELAIRTVFGAGMLALKTDDHPSLLRQNVTSPNGTTEAALKQLMNLETGLTSLMMKAVTAAANRSRELAKN</sequence>
<keyword evidence="4" id="KW-0963">Cytoplasm</keyword>
<dbReference type="EC" id="1.5.1.2" evidence="4 5"/>
<reference evidence="9 10" key="1">
    <citation type="submission" date="2016-10" db="EMBL/GenBank/DDBJ databases">
        <authorList>
            <person name="de Groot N.N."/>
        </authorList>
    </citation>
    <scope>NUCLEOTIDE SEQUENCE [LARGE SCALE GENOMIC DNA]</scope>
    <source>
        <strain evidence="9 10">DSM 22012</strain>
    </source>
</reference>
<dbReference type="PIRSF" id="PIRSF000193">
    <property type="entry name" value="Pyrrol-5-carb_rd"/>
    <property type="match status" value="1"/>
</dbReference>
<dbReference type="RefSeq" id="WP_104005924.1">
    <property type="nucleotide sequence ID" value="NZ_FNVQ01000010.1"/>
</dbReference>
<dbReference type="GO" id="GO:0005737">
    <property type="term" value="C:cytoplasm"/>
    <property type="evidence" value="ECO:0007669"/>
    <property type="project" value="UniProtKB-SubCell"/>
</dbReference>
<dbReference type="NCBIfam" id="TIGR00112">
    <property type="entry name" value="proC"/>
    <property type="match status" value="1"/>
</dbReference>
<dbReference type="Gene3D" id="1.10.3730.10">
    <property type="entry name" value="ProC C-terminal domain-like"/>
    <property type="match status" value="1"/>
</dbReference>
<evidence type="ECO:0000313" key="9">
    <source>
        <dbReference type="EMBL" id="SEG88913.1"/>
    </source>
</evidence>
<name>A0A1H6DW06_9GAMM</name>
<dbReference type="InterPro" id="IPR028939">
    <property type="entry name" value="P5C_Rdtase_cat_N"/>
</dbReference>
<accession>A0A1H6DW06</accession>
<dbReference type="PANTHER" id="PTHR11645">
    <property type="entry name" value="PYRROLINE-5-CARBOXYLATE REDUCTASE"/>
    <property type="match status" value="1"/>
</dbReference>
<keyword evidence="10" id="KW-1185">Reference proteome</keyword>
<protein>
    <recommendedName>
        <fullName evidence="4 5">Pyrroline-5-carboxylate reductase</fullName>
        <shortName evidence="4">P5C reductase</shortName>
        <shortName evidence="4">P5CR</shortName>
        <ecNumber evidence="4 5">1.5.1.2</ecNumber>
    </recommendedName>
    <alternativeName>
        <fullName evidence="4">PCA reductase</fullName>
    </alternativeName>
</protein>
<dbReference type="InterPro" id="IPR008927">
    <property type="entry name" value="6-PGluconate_DH-like_C_sf"/>
</dbReference>
<feature type="binding site" evidence="6">
    <location>
        <begin position="68"/>
        <end position="71"/>
    </location>
    <ligand>
        <name>NADP(+)</name>
        <dbReference type="ChEBI" id="CHEBI:58349"/>
    </ligand>
</feature>
<dbReference type="GO" id="GO:0004735">
    <property type="term" value="F:pyrroline-5-carboxylate reductase activity"/>
    <property type="evidence" value="ECO:0007669"/>
    <property type="project" value="UniProtKB-UniRule"/>
</dbReference>
<dbReference type="Proteomes" id="UP000236745">
    <property type="component" value="Unassembled WGS sequence"/>
</dbReference>
<evidence type="ECO:0000256" key="5">
    <source>
        <dbReference type="NCBIfam" id="TIGR00112"/>
    </source>
</evidence>
<comment type="pathway">
    <text evidence="4">Amino-acid biosynthesis; L-proline biosynthesis; L-proline from L-glutamate 5-semialdehyde: step 1/1.</text>
</comment>
<comment type="similarity">
    <text evidence="1 4">Belongs to the pyrroline-5-carboxylate reductase family.</text>
</comment>